<dbReference type="PANTHER" id="PTHR36933:SF1">
    <property type="entry name" value="SLL0788 PROTEIN"/>
    <property type="match status" value="1"/>
</dbReference>
<dbReference type="InterPro" id="IPR005183">
    <property type="entry name" value="DUF305_CopM-like"/>
</dbReference>
<organism evidence="3 4">
    <name type="scientific">Aliigemmobacter aestuarii</name>
    <dbReference type="NCBI Taxonomy" id="1445661"/>
    <lineage>
        <taxon>Bacteria</taxon>
        <taxon>Pseudomonadati</taxon>
        <taxon>Pseudomonadota</taxon>
        <taxon>Alphaproteobacteria</taxon>
        <taxon>Rhodobacterales</taxon>
        <taxon>Paracoccaceae</taxon>
        <taxon>Aliigemmobacter</taxon>
    </lineage>
</organism>
<proteinExistence type="predicted"/>
<feature type="signal peptide" evidence="1">
    <location>
        <begin position="1"/>
        <end position="20"/>
    </location>
</feature>
<accession>A0A4S3ML33</accession>
<dbReference type="AlphaFoldDB" id="A0A4S3ML33"/>
<evidence type="ECO:0000256" key="1">
    <source>
        <dbReference type="SAM" id="SignalP"/>
    </source>
</evidence>
<protein>
    <submittedName>
        <fullName evidence="3">DUF305 domain-containing protein</fullName>
    </submittedName>
</protein>
<gene>
    <name evidence="3" type="ORF">E7811_11535</name>
</gene>
<dbReference type="Pfam" id="PF03713">
    <property type="entry name" value="DUF305"/>
    <property type="match status" value="1"/>
</dbReference>
<evidence type="ECO:0000313" key="3">
    <source>
        <dbReference type="EMBL" id="THD82787.1"/>
    </source>
</evidence>
<dbReference type="Proteomes" id="UP000309450">
    <property type="component" value="Unassembled WGS sequence"/>
</dbReference>
<dbReference type="Gene3D" id="1.20.1260.10">
    <property type="match status" value="1"/>
</dbReference>
<comment type="caution">
    <text evidence="3">The sequence shown here is derived from an EMBL/GenBank/DDBJ whole genome shotgun (WGS) entry which is preliminary data.</text>
</comment>
<keyword evidence="1" id="KW-0732">Signal</keyword>
<feature type="chain" id="PRO_5020181987" evidence="1">
    <location>
        <begin position="21"/>
        <end position="121"/>
    </location>
</feature>
<dbReference type="PANTHER" id="PTHR36933">
    <property type="entry name" value="SLL0788 PROTEIN"/>
    <property type="match status" value="1"/>
</dbReference>
<evidence type="ECO:0000313" key="4">
    <source>
        <dbReference type="Proteomes" id="UP000309450"/>
    </source>
</evidence>
<keyword evidence="4" id="KW-1185">Reference proteome</keyword>
<feature type="domain" description="DUF305" evidence="2">
    <location>
        <begin position="26"/>
        <end position="116"/>
    </location>
</feature>
<name>A0A4S3ML33_9RHOB</name>
<sequence>MKRPALILIAGLGLAGAAAAQTMDHSAHSGHTMTGDETASTVAFMEANAKMHEDMAIEFTGNADVDFIKGMIPHHEGAVDMARIVLEHGADPEVRKLAEAIIAAQESEIAWMKEWLAKNGM</sequence>
<dbReference type="OrthoDB" id="517560at2"/>
<reference evidence="3 4" key="1">
    <citation type="submission" date="2019-04" db="EMBL/GenBank/DDBJ databases">
        <title>Draft genome sequence of Gemmobacter aestuarii sp. nov.</title>
        <authorList>
            <person name="Hameed A."/>
            <person name="Lin S.-Y."/>
            <person name="Shahina M."/>
            <person name="Lai W.-A."/>
            <person name="Young C.-C."/>
        </authorList>
    </citation>
    <scope>NUCLEOTIDE SEQUENCE [LARGE SCALE GENOMIC DNA]</scope>
    <source>
        <strain evidence="3 4">CC-PW-75</strain>
    </source>
</reference>
<dbReference type="EMBL" id="SSND01000003">
    <property type="protein sequence ID" value="THD82787.1"/>
    <property type="molecule type" value="Genomic_DNA"/>
</dbReference>
<evidence type="ECO:0000259" key="2">
    <source>
        <dbReference type="Pfam" id="PF03713"/>
    </source>
</evidence>
<dbReference type="RefSeq" id="WP_136394815.1">
    <property type="nucleotide sequence ID" value="NZ_SSND01000003.1"/>
</dbReference>
<dbReference type="InterPro" id="IPR012347">
    <property type="entry name" value="Ferritin-like"/>
</dbReference>